<dbReference type="PROSITE" id="PS50893">
    <property type="entry name" value="ABC_TRANSPORTER_2"/>
    <property type="match status" value="1"/>
</dbReference>
<evidence type="ECO:0000256" key="2">
    <source>
        <dbReference type="ARBA" id="ARBA00022448"/>
    </source>
</evidence>
<dbReference type="CDD" id="cd03257">
    <property type="entry name" value="ABC_NikE_OppD_transporters"/>
    <property type="match status" value="1"/>
</dbReference>
<dbReference type="InterPro" id="IPR003439">
    <property type="entry name" value="ABC_transporter-like_ATP-bd"/>
</dbReference>
<dbReference type="EMBL" id="RAWE01000132">
    <property type="protein sequence ID" value="RKG98794.1"/>
    <property type="molecule type" value="Genomic_DNA"/>
</dbReference>
<keyword evidence="4 7" id="KW-0067">ATP-binding</keyword>
<dbReference type="RefSeq" id="WP_120605699.1">
    <property type="nucleotide sequence ID" value="NZ_JABFJX010000345.1"/>
</dbReference>
<dbReference type="PANTHER" id="PTHR43776:SF7">
    <property type="entry name" value="D,D-DIPEPTIDE TRANSPORT ATP-BINDING PROTEIN DDPF-RELATED"/>
    <property type="match status" value="1"/>
</dbReference>
<feature type="domain" description="ABC transporter" evidence="6">
    <location>
        <begin position="6"/>
        <end position="256"/>
    </location>
</feature>
<dbReference type="GO" id="GO:0016887">
    <property type="term" value="F:ATP hydrolysis activity"/>
    <property type="evidence" value="ECO:0007669"/>
    <property type="project" value="InterPro"/>
</dbReference>
<dbReference type="GO" id="GO:0055085">
    <property type="term" value="P:transmembrane transport"/>
    <property type="evidence" value="ECO:0007669"/>
    <property type="project" value="UniProtKB-ARBA"/>
</dbReference>
<dbReference type="AlphaFoldDB" id="A0A3A8K2W5"/>
<gene>
    <name evidence="7" type="ORF">D7X32_28425</name>
</gene>
<name>A0A3A8K2W5_9BACT</name>
<proteinExistence type="inferred from homology"/>
<accession>A0A3A8K2W5</accession>
<comment type="similarity">
    <text evidence="1">Belongs to the ABC transporter superfamily.</text>
</comment>
<dbReference type="FunFam" id="3.40.50.300:FF:000016">
    <property type="entry name" value="Oligopeptide ABC transporter ATP-binding component"/>
    <property type="match status" value="1"/>
</dbReference>
<protein>
    <submittedName>
        <fullName evidence="7">Dipeptide ABC transporter ATP-binding protein</fullName>
    </submittedName>
</protein>
<dbReference type="InterPro" id="IPR027417">
    <property type="entry name" value="P-loop_NTPase"/>
</dbReference>
<evidence type="ECO:0000259" key="6">
    <source>
        <dbReference type="PROSITE" id="PS50893"/>
    </source>
</evidence>
<evidence type="ECO:0000256" key="4">
    <source>
        <dbReference type="ARBA" id="ARBA00022840"/>
    </source>
</evidence>
<dbReference type="NCBIfam" id="NF008453">
    <property type="entry name" value="PRK11308.1"/>
    <property type="match status" value="1"/>
</dbReference>
<dbReference type="Gene3D" id="3.40.50.300">
    <property type="entry name" value="P-loop containing nucleotide triphosphate hydrolases"/>
    <property type="match status" value="1"/>
</dbReference>
<dbReference type="Pfam" id="PF08352">
    <property type="entry name" value="oligo_HPY"/>
    <property type="match status" value="1"/>
</dbReference>
<dbReference type="SUPFAM" id="SSF52540">
    <property type="entry name" value="P-loop containing nucleoside triphosphate hydrolases"/>
    <property type="match status" value="1"/>
</dbReference>
<organism evidence="7 8">
    <name type="scientific">Corallococcus carmarthensis</name>
    <dbReference type="NCBI Taxonomy" id="2316728"/>
    <lineage>
        <taxon>Bacteria</taxon>
        <taxon>Pseudomonadati</taxon>
        <taxon>Myxococcota</taxon>
        <taxon>Myxococcia</taxon>
        <taxon>Myxococcales</taxon>
        <taxon>Cystobacterineae</taxon>
        <taxon>Myxococcaceae</taxon>
        <taxon>Corallococcus</taxon>
    </lineage>
</organism>
<dbReference type="GO" id="GO:0005524">
    <property type="term" value="F:ATP binding"/>
    <property type="evidence" value="ECO:0007669"/>
    <property type="project" value="UniProtKB-KW"/>
</dbReference>
<evidence type="ECO:0000313" key="7">
    <source>
        <dbReference type="EMBL" id="RKG98794.1"/>
    </source>
</evidence>
<feature type="region of interest" description="Disordered" evidence="5">
    <location>
        <begin position="328"/>
        <end position="351"/>
    </location>
</feature>
<dbReference type="InterPro" id="IPR003593">
    <property type="entry name" value="AAA+_ATPase"/>
</dbReference>
<dbReference type="GO" id="GO:0015833">
    <property type="term" value="P:peptide transport"/>
    <property type="evidence" value="ECO:0007669"/>
    <property type="project" value="InterPro"/>
</dbReference>
<dbReference type="Pfam" id="PF00005">
    <property type="entry name" value="ABC_tran"/>
    <property type="match status" value="1"/>
</dbReference>
<dbReference type="SMART" id="SM00382">
    <property type="entry name" value="AAA"/>
    <property type="match status" value="1"/>
</dbReference>
<evidence type="ECO:0000256" key="3">
    <source>
        <dbReference type="ARBA" id="ARBA00022741"/>
    </source>
</evidence>
<dbReference type="InterPro" id="IPR013563">
    <property type="entry name" value="Oligopep_ABC_C"/>
</dbReference>
<evidence type="ECO:0000256" key="1">
    <source>
        <dbReference type="ARBA" id="ARBA00005417"/>
    </source>
</evidence>
<dbReference type="PANTHER" id="PTHR43776">
    <property type="entry name" value="TRANSPORT ATP-BINDING PROTEIN"/>
    <property type="match status" value="1"/>
</dbReference>
<sequence>MSEPLVQVRDLKVHFPVKGGLLGRTRGTVRAVDGVSFDVARGETLGLVGESGCGKSTLGRAVLRLIDPTAGSIRVAGRELTGLSQRELRPLRRQMQLVFQDPYASLNPRMTVGDILAEPFAIHGLAKGKAREDEVLALLDAMGLPREARHRYPHEFSGGQRQRIGIARAIALRPDLVVADEPISALDVSIQAQIVNLLVDLQRERGLTYVFIAHDLKIVEYVSTRVAVMYLGRIVEVAPSRALYAGPRHPYTQALLSAVPVPDPERPRARMLLPGEPPSPLSPPSGCAFHPRCPHVMERCRRESPPLYPLGGGHAAACFLAEGDSRNVQDSPAVSASGGGAGVLAQPSSPG</sequence>
<reference evidence="8" key="1">
    <citation type="submission" date="2018-09" db="EMBL/GenBank/DDBJ databases">
        <authorList>
            <person name="Livingstone P.G."/>
            <person name="Whitworth D.E."/>
        </authorList>
    </citation>
    <scope>NUCLEOTIDE SEQUENCE [LARGE SCALE GENOMIC DNA]</scope>
    <source>
        <strain evidence="8">CA043D</strain>
    </source>
</reference>
<dbReference type="Proteomes" id="UP000268313">
    <property type="component" value="Unassembled WGS sequence"/>
</dbReference>
<dbReference type="InterPro" id="IPR050319">
    <property type="entry name" value="ABC_transp_ATP-bind"/>
</dbReference>
<evidence type="ECO:0000313" key="8">
    <source>
        <dbReference type="Proteomes" id="UP000268313"/>
    </source>
</evidence>
<dbReference type="NCBIfam" id="TIGR01727">
    <property type="entry name" value="oligo_HPY"/>
    <property type="match status" value="1"/>
</dbReference>
<keyword evidence="2" id="KW-0813">Transport</keyword>
<dbReference type="InterPro" id="IPR017871">
    <property type="entry name" value="ABC_transporter-like_CS"/>
</dbReference>
<comment type="caution">
    <text evidence="7">The sequence shown here is derived from an EMBL/GenBank/DDBJ whole genome shotgun (WGS) entry which is preliminary data.</text>
</comment>
<keyword evidence="3" id="KW-0547">Nucleotide-binding</keyword>
<keyword evidence="8" id="KW-1185">Reference proteome</keyword>
<dbReference type="PROSITE" id="PS00211">
    <property type="entry name" value="ABC_TRANSPORTER_1"/>
    <property type="match status" value="1"/>
</dbReference>
<dbReference type="OrthoDB" id="9809450at2"/>
<evidence type="ECO:0000256" key="5">
    <source>
        <dbReference type="SAM" id="MobiDB-lite"/>
    </source>
</evidence>